<evidence type="ECO:0000313" key="1">
    <source>
        <dbReference type="EMBL" id="KAG5605703.1"/>
    </source>
</evidence>
<dbReference type="EMBL" id="JACXVP010000005">
    <property type="protein sequence ID" value="KAG5605703.1"/>
    <property type="molecule type" value="Genomic_DNA"/>
</dbReference>
<evidence type="ECO:0000313" key="2">
    <source>
        <dbReference type="Proteomes" id="UP000824120"/>
    </source>
</evidence>
<comment type="caution">
    <text evidence="1">The sequence shown here is derived from an EMBL/GenBank/DDBJ whole genome shotgun (WGS) entry which is preliminary data.</text>
</comment>
<gene>
    <name evidence="1" type="ORF">H5410_027195</name>
</gene>
<dbReference type="Proteomes" id="UP000824120">
    <property type="component" value="Chromosome 5"/>
</dbReference>
<protein>
    <submittedName>
        <fullName evidence="1">Uncharacterized protein</fullName>
    </submittedName>
</protein>
<name>A0A9J5Z1A2_SOLCO</name>
<sequence length="214" mass="24197">MGETRQFGLKVVAKEGKGVNVTLTQALLNDILGNVAHIDPLVLIGLNIRPPCQAIQHTLCGPQSMVRWTKHSSKRFHQSLPYAHMTREAQVWLKIAMNFLIPGLHYTDITNDRVYLVCALMTNEVCNEKGPGTPRAQNGCRLSIEEKLGQVEQRYPFKALLSIGPNFYEPMDDDIPIEKDRLWTGSYVDFDSNTKEVDPLQAVEEVEGRYPMED</sequence>
<proteinExistence type="predicted"/>
<dbReference type="AlphaFoldDB" id="A0A9J5Z1A2"/>
<dbReference type="OrthoDB" id="1306244at2759"/>
<reference evidence="1 2" key="1">
    <citation type="submission" date="2020-09" db="EMBL/GenBank/DDBJ databases">
        <title>De no assembly of potato wild relative species, Solanum commersonii.</title>
        <authorList>
            <person name="Cho K."/>
        </authorList>
    </citation>
    <scope>NUCLEOTIDE SEQUENCE [LARGE SCALE GENOMIC DNA]</scope>
    <source>
        <strain evidence="1">LZ3.2</strain>
        <tissue evidence="1">Leaf</tissue>
    </source>
</reference>
<keyword evidence="2" id="KW-1185">Reference proteome</keyword>
<accession>A0A9J5Z1A2</accession>
<organism evidence="1 2">
    <name type="scientific">Solanum commersonii</name>
    <name type="common">Commerson's wild potato</name>
    <name type="synonym">Commerson's nightshade</name>
    <dbReference type="NCBI Taxonomy" id="4109"/>
    <lineage>
        <taxon>Eukaryota</taxon>
        <taxon>Viridiplantae</taxon>
        <taxon>Streptophyta</taxon>
        <taxon>Embryophyta</taxon>
        <taxon>Tracheophyta</taxon>
        <taxon>Spermatophyta</taxon>
        <taxon>Magnoliopsida</taxon>
        <taxon>eudicotyledons</taxon>
        <taxon>Gunneridae</taxon>
        <taxon>Pentapetalae</taxon>
        <taxon>asterids</taxon>
        <taxon>lamiids</taxon>
        <taxon>Solanales</taxon>
        <taxon>Solanaceae</taxon>
        <taxon>Solanoideae</taxon>
        <taxon>Solaneae</taxon>
        <taxon>Solanum</taxon>
    </lineage>
</organism>